<dbReference type="Proteomes" id="UP000829685">
    <property type="component" value="Unassembled WGS sequence"/>
</dbReference>
<feature type="compositionally biased region" description="Basic and acidic residues" evidence="1">
    <location>
        <begin position="912"/>
        <end position="924"/>
    </location>
</feature>
<sequence length="1132" mass="127928">MSRPWTPTPPAKTPARLDLVTLPIEDGHDLPTDEQPEDVDMVAELDPGSYEFLNHRAFVASDHIRRALPWVPQNACYRNAALSAIFNTAPFVNFLNLIAALNDPQNDITGVSARGSNVMFQDLWRLHHVFRDLSPRSDPEVRNSLTGPIMNLWRQLWNQRPRAQPGGVGTWQQRIAAHDETAISDPGEFLSYLLDRLCFGELEEGQLTLGDGTLLELIFRRLFQIKLVERTAFTCCNVRKRRSPAIALQNWFLQAPFFNDAGLLRPDLVDVLSVSVFSSDSLILETCPDCKTEARHPRFAKMRWLPEVLIINCEYHAGPDGHREIENQTTCDYPDFLDFTAVIDNPKEAAPPVADGHADNIYRLESVITVGKGARAAVGHYIAYLRLETGMWAEVNDIRQRHPRICPEFTSQQLRDHPESQHYRPRNLVYVRNREYTKADMAKLNVGTPKSPPPTPPRQKRETSEERVQREALEEQQKTKDIAERKKKQDLLARKQKENAELRKKQEEAKKLADAQDRADRQAKQAILIEQQDAAMRKRQQEAKKLADAQARADRQAKQALLIEQQKQDAALRKRQDAELRKRQDAELKKRQDAELRKRQDAELRKRQDAELRKRQDAELRKRQDAELKKRQDAELRKRQDAELRKRQQEARKLADAQARADRQARQALLVEQQRQQAELERKQEARAHTIARDKEALRQERRWRAREMLKKAKEARKGDQDDVASHGATRGPFRPRVQEAPVRTPFVYPPRGRNLASFILGPNAPKDPAKGGKFPLVSLILTDPKDPRIEKAKTWTLSKFKQVFRYEGLRSASSSGKNTQPWLQRWLLHFKYPRNYDIYLREHLAEIAEHEGLEARRGGPLRRGADKRQLVSAFKAWDQTMLMQAAKNIEKVRAAMAPTKVSAGISTAGKTTRDGRKRNRDEDVGNADATVPGPKRPKKVPDSTTATARPRTRKYPQRLLNYSELFPDPAAYLAASEEQRIVMETARRKKMLDDIWANYRGPAVRGVPMARASGTRGPTRLRAPAATTTGAPATPGATPAPAANSAPSLSSSATPAFPPTGAPSYLPTASPSTPGGASPAPAPEAEHSAELDSAAYEDDEDDEDDKDDEVGEDDEDDEDDGDGSVEGSATN</sequence>
<dbReference type="InterPro" id="IPR001394">
    <property type="entry name" value="Peptidase_C19_UCH"/>
</dbReference>
<feature type="region of interest" description="Disordered" evidence="1">
    <location>
        <begin position="1008"/>
        <end position="1132"/>
    </location>
</feature>
<feature type="compositionally biased region" description="Basic and acidic residues" evidence="1">
    <location>
        <begin position="459"/>
        <end position="518"/>
    </location>
</feature>
<name>A0A9P9WXS1_9PEZI</name>
<proteinExistence type="predicted"/>
<dbReference type="Pfam" id="PF00443">
    <property type="entry name" value="UCH"/>
    <property type="match status" value="1"/>
</dbReference>
<comment type="caution">
    <text evidence="3">The sequence shown here is derived from an EMBL/GenBank/DDBJ whole genome shotgun (WGS) entry which is preliminary data.</text>
</comment>
<feature type="compositionally biased region" description="Basic and acidic residues" evidence="1">
    <location>
        <begin position="535"/>
        <end position="557"/>
    </location>
</feature>
<dbReference type="CDD" id="cd02257">
    <property type="entry name" value="Peptidase_C19"/>
    <property type="match status" value="1"/>
</dbReference>
<accession>A0A9P9WXS1</accession>
<feature type="compositionally biased region" description="Basic and acidic residues" evidence="1">
    <location>
        <begin position="566"/>
        <end position="660"/>
    </location>
</feature>
<evidence type="ECO:0000313" key="3">
    <source>
        <dbReference type="EMBL" id="KAI1881055.1"/>
    </source>
</evidence>
<dbReference type="InterPro" id="IPR028889">
    <property type="entry name" value="USP"/>
</dbReference>
<protein>
    <recommendedName>
        <fullName evidence="2">USP domain-containing protein</fullName>
    </recommendedName>
</protein>
<evidence type="ECO:0000259" key="2">
    <source>
        <dbReference type="PROSITE" id="PS50235"/>
    </source>
</evidence>
<dbReference type="InterPro" id="IPR038765">
    <property type="entry name" value="Papain-like_cys_pep_sf"/>
</dbReference>
<dbReference type="InterPro" id="IPR050185">
    <property type="entry name" value="Ub_carboxyl-term_hydrolase"/>
</dbReference>
<feature type="compositionally biased region" description="Acidic residues" evidence="1">
    <location>
        <begin position="1096"/>
        <end position="1124"/>
    </location>
</feature>
<organism evidence="3 4">
    <name type="scientific">Neoarthrinium moseri</name>
    <dbReference type="NCBI Taxonomy" id="1658444"/>
    <lineage>
        <taxon>Eukaryota</taxon>
        <taxon>Fungi</taxon>
        <taxon>Dikarya</taxon>
        <taxon>Ascomycota</taxon>
        <taxon>Pezizomycotina</taxon>
        <taxon>Sordariomycetes</taxon>
        <taxon>Xylariomycetidae</taxon>
        <taxon>Amphisphaeriales</taxon>
        <taxon>Apiosporaceae</taxon>
        <taxon>Neoarthrinium</taxon>
    </lineage>
</organism>
<keyword evidence="4" id="KW-1185">Reference proteome</keyword>
<dbReference type="AlphaFoldDB" id="A0A9P9WXS1"/>
<dbReference type="PANTHER" id="PTHR21646">
    <property type="entry name" value="UBIQUITIN CARBOXYL-TERMINAL HYDROLASE"/>
    <property type="match status" value="1"/>
</dbReference>
<dbReference type="GO" id="GO:0004843">
    <property type="term" value="F:cysteine-type deubiquitinase activity"/>
    <property type="evidence" value="ECO:0007669"/>
    <property type="project" value="InterPro"/>
</dbReference>
<dbReference type="EMBL" id="JAFIMR010000002">
    <property type="protein sequence ID" value="KAI1881055.1"/>
    <property type="molecule type" value="Genomic_DNA"/>
</dbReference>
<feature type="compositionally biased region" description="Low complexity" evidence="1">
    <location>
        <begin position="1016"/>
        <end position="1056"/>
    </location>
</feature>
<feature type="region of interest" description="Disordered" evidence="1">
    <location>
        <begin position="711"/>
        <end position="736"/>
    </location>
</feature>
<evidence type="ECO:0000256" key="1">
    <source>
        <dbReference type="SAM" id="MobiDB-lite"/>
    </source>
</evidence>
<feature type="region of interest" description="Disordered" evidence="1">
    <location>
        <begin position="901"/>
        <end position="957"/>
    </location>
</feature>
<evidence type="ECO:0000313" key="4">
    <source>
        <dbReference type="Proteomes" id="UP000829685"/>
    </source>
</evidence>
<dbReference type="SUPFAM" id="SSF54001">
    <property type="entry name" value="Cysteine proteinases"/>
    <property type="match status" value="1"/>
</dbReference>
<reference evidence="3" key="1">
    <citation type="submission" date="2021-03" db="EMBL/GenBank/DDBJ databases">
        <title>Revisited historic fungal species revealed as producer of novel bioactive compounds through whole genome sequencing and comparative genomics.</title>
        <authorList>
            <person name="Vignolle G.A."/>
            <person name="Hochenegger N."/>
            <person name="Mach R.L."/>
            <person name="Mach-Aigner A.R."/>
            <person name="Javad Rahimi M."/>
            <person name="Salim K.A."/>
            <person name="Chan C.M."/>
            <person name="Lim L.B.L."/>
            <person name="Cai F."/>
            <person name="Druzhinina I.S."/>
            <person name="U'Ren J.M."/>
            <person name="Derntl C."/>
        </authorList>
    </citation>
    <scope>NUCLEOTIDE SEQUENCE</scope>
    <source>
        <strain evidence="3">TUCIM 5799</strain>
    </source>
</reference>
<gene>
    <name evidence="3" type="ORF">JX265_001295</name>
</gene>
<dbReference type="PROSITE" id="PS50235">
    <property type="entry name" value="USP_3"/>
    <property type="match status" value="1"/>
</dbReference>
<dbReference type="GO" id="GO:0016579">
    <property type="term" value="P:protein deubiquitination"/>
    <property type="evidence" value="ECO:0007669"/>
    <property type="project" value="InterPro"/>
</dbReference>
<dbReference type="Gene3D" id="3.90.70.10">
    <property type="entry name" value="Cysteine proteinases"/>
    <property type="match status" value="1"/>
</dbReference>
<feature type="domain" description="USP" evidence="2">
    <location>
        <begin position="66"/>
        <end position="433"/>
    </location>
</feature>
<feature type="region of interest" description="Disordered" evidence="1">
    <location>
        <begin position="439"/>
        <end position="518"/>
    </location>
</feature>
<feature type="compositionally biased region" description="Low complexity" evidence="1">
    <location>
        <begin position="1063"/>
        <end position="1080"/>
    </location>
</feature>
<feature type="region of interest" description="Disordered" evidence="1">
    <location>
        <begin position="535"/>
        <end position="660"/>
    </location>
</feature>
<feature type="compositionally biased region" description="Basic and acidic residues" evidence="1">
    <location>
        <begin position="711"/>
        <end position="725"/>
    </location>
</feature>